<evidence type="ECO:0000313" key="1">
    <source>
        <dbReference type="EMBL" id="MFA0790261.1"/>
    </source>
</evidence>
<proteinExistence type="predicted"/>
<gene>
    <name evidence="1" type="ORF">ACCI51_06865</name>
</gene>
<reference evidence="1 2" key="1">
    <citation type="submission" date="2024-08" db="EMBL/GenBank/DDBJ databases">
        <authorList>
            <person name="Ishaq N."/>
        </authorList>
    </citation>
    <scope>NUCLEOTIDE SEQUENCE [LARGE SCALE GENOMIC DNA]</scope>
    <source>
        <strain evidence="1 2">JCM 30400</strain>
    </source>
</reference>
<comment type="caution">
    <text evidence="1">The sequence shown here is derived from an EMBL/GenBank/DDBJ whole genome shotgun (WGS) entry which is preliminary data.</text>
</comment>
<sequence>MLNLRFEYDNCIAVYPVFLYKRVKFEAWHRSPNVVWAVLADTAIGIGCVLCKAKLAQFTVELNSLLARYQYEESNPLFPDN</sequence>
<protein>
    <submittedName>
        <fullName evidence="1">Uncharacterized protein</fullName>
    </submittedName>
</protein>
<dbReference type="RefSeq" id="WP_371843071.1">
    <property type="nucleotide sequence ID" value="NZ_JBGMEL010000005.1"/>
</dbReference>
<evidence type="ECO:0000313" key="2">
    <source>
        <dbReference type="Proteomes" id="UP001569414"/>
    </source>
</evidence>
<organism evidence="1 2">
    <name type="scientific">Microbulbifer echini</name>
    <dbReference type="NCBI Taxonomy" id="1529067"/>
    <lineage>
        <taxon>Bacteria</taxon>
        <taxon>Pseudomonadati</taxon>
        <taxon>Pseudomonadota</taxon>
        <taxon>Gammaproteobacteria</taxon>
        <taxon>Cellvibrionales</taxon>
        <taxon>Microbulbiferaceae</taxon>
        <taxon>Microbulbifer</taxon>
    </lineage>
</organism>
<name>A0ABV4NMM8_9GAMM</name>
<dbReference type="Proteomes" id="UP001569414">
    <property type="component" value="Unassembled WGS sequence"/>
</dbReference>
<dbReference type="EMBL" id="JBGMEL010000005">
    <property type="protein sequence ID" value="MFA0790261.1"/>
    <property type="molecule type" value="Genomic_DNA"/>
</dbReference>
<keyword evidence="2" id="KW-1185">Reference proteome</keyword>
<accession>A0ABV4NMM8</accession>